<keyword evidence="2" id="KW-1185">Reference proteome</keyword>
<accession>A0ACC2SZK0</accession>
<protein>
    <submittedName>
        <fullName evidence="1">Uncharacterized protein</fullName>
    </submittedName>
</protein>
<dbReference type="Proteomes" id="UP001165960">
    <property type="component" value="Unassembled WGS sequence"/>
</dbReference>
<proteinExistence type="predicted"/>
<gene>
    <name evidence="1" type="ORF">DSO57_1035260</name>
</gene>
<reference evidence="1" key="1">
    <citation type="submission" date="2022-04" db="EMBL/GenBank/DDBJ databases">
        <title>Genome of the entomopathogenic fungus Entomophthora muscae.</title>
        <authorList>
            <person name="Elya C."/>
            <person name="Lovett B.R."/>
            <person name="Lee E."/>
            <person name="Macias A.M."/>
            <person name="Hajek A.E."/>
            <person name="De Bivort B.L."/>
            <person name="Kasson M.T."/>
            <person name="De Fine Licht H.H."/>
            <person name="Stajich J.E."/>
        </authorList>
    </citation>
    <scope>NUCLEOTIDE SEQUENCE</scope>
    <source>
        <strain evidence="1">Berkeley</strain>
    </source>
</reference>
<evidence type="ECO:0000313" key="1">
    <source>
        <dbReference type="EMBL" id="KAJ9067823.1"/>
    </source>
</evidence>
<name>A0ACC2SZK0_9FUNG</name>
<dbReference type="EMBL" id="QTSX02003858">
    <property type="protein sequence ID" value="KAJ9067823.1"/>
    <property type="molecule type" value="Genomic_DNA"/>
</dbReference>
<sequence length="86" mass="9524">MQSKGIGDICHYVGAEFGSTLVVVIEYCQDFVFLKKNSIMHVEIGISVWGQMCFQLVCESAATGRVLLLLEPSKGRVLWSLGRDTN</sequence>
<comment type="caution">
    <text evidence="1">The sequence shown here is derived from an EMBL/GenBank/DDBJ whole genome shotgun (WGS) entry which is preliminary data.</text>
</comment>
<evidence type="ECO:0000313" key="2">
    <source>
        <dbReference type="Proteomes" id="UP001165960"/>
    </source>
</evidence>
<organism evidence="1 2">
    <name type="scientific">Entomophthora muscae</name>
    <dbReference type="NCBI Taxonomy" id="34485"/>
    <lineage>
        <taxon>Eukaryota</taxon>
        <taxon>Fungi</taxon>
        <taxon>Fungi incertae sedis</taxon>
        <taxon>Zoopagomycota</taxon>
        <taxon>Entomophthoromycotina</taxon>
        <taxon>Entomophthoromycetes</taxon>
        <taxon>Entomophthorales</taxon>
        <taxon>Entomophthoraceae</taxon>
        <taxon>Entomophthora</taxon>
    </lineage>
</organism>